<accession>A0A9P9L870</accession>
<evidence type="ECO:0000313" key="2">
    <source>
        <dbReference type="Proteomes" id="UP000736672"/>
    </source>
</evidence>
<dbReference type="Proteomes" id="UP000736672">
    <property type="component" value="Unassembled WGS sequence"/>
</dbReference>
<organism evidence="1 2">
    <name type="scientific">Fusarium solani</name>
    <name type="common">Filamentous fungus</name>
    <dbReference type="NCBI Taxonomy" id="169388"/>
    <lineage>
        <taxon>Eukaryota</taxon>
        <taxon>Fungi</taxon>
        <taxon>Dikarya</taxon>
        <taxon>Ascomycota</taxon>
        <taxon>Pezizomycotina</taxon>
        <taxon>Sordariomycetes</taxon>
        <taxon>Hypocreomycetidae</taxon>
        <taxon>Hypocreales</taxon>
        <taxon>Nectriaceae</taxon>
        <taxon>Fusarium</taxon>
        <taxon>Fusarium solani species complex</taxon>
    </lineage>
</organism>
<keyword evidence="2" id="KW-1185">Reference proteome</keyword>
<reference evidence="1" key="1">
    <citation type="journal article" date="2021" name="Nat. Commun.">
        <title>Genetic determinants of endophytism in the Arabidopsis root mycobiome.</title>
        <authorList>
            <person name="Mesny F."/>
            <person name="Miyauchi S."/>
            <person name="Thiergart T."/>
            <person name="Pickel B."/>
            <person name="Atanasova L."/>
            <person name="Karlsson M."/>
            <person name="Huettel B."/>
            <person name="Barry K.W."/>
            <person name="Haridas S."/>
            <person name="Chen C."/>
            <person name="Bauer D."/>
            <person name="Andreopoulos W."/>
            <person name="Pangilinan J."/>
            <person name="LaButti K."/>
            <person name="Riley R."/>
            <person name="Lipzen A."/>
            <person name="Clum A."/>
            <person name="Drula E."/>
            <person name="Henrissat B."/>
            <person name="Kohler A."/>
            <person name="Grigoriev I.V."/>
            <person name="Martin F.M."/>
            <person name="Hacquard S."/>
        </authorList>
    </citation>
    <scope>NUCLEOTIDE SEQUENCE</scope>
    <source>
        <strain evidence="1">FSSC 5 MPI-SDFR-AT-0091</strain>
    </source>
</reference>
<proteinExistence type="predicted"/>
<sequence>MSSMAWYGTLLIYPPSQMCLGSIPPSSASRDSYLDTNLNPPSNGTLFNSAIASDRHLADTRRRDSILVPSPVPSSLGLFTASYTRPPVALGYCADSKTSFSLPTYLQPEFPFPGDTGCPHTLPRLPHRLRHNITTERQDKTREKTGNDISKHGQKHRSIHLDISPLGNKGERKITETQQACLALCLCRPVGIHRPRPDRFLAVFVAVHRSILARSIDTIETWIAFFFFFSLSPLTPP</sequence>
<comment type="caution">
    <text evidence="1">The sequence shown here is derived from an EMBL/GenBank/DDBJ whole genome shotgun (WGS) entry which is preliminary data.</text>
</comment>
<protein>
    <submittedName>
        <fullName evidence="1">Uncharacterized protein</fullName>
    </submittedName>
</protein>
<name>A0A9P9L870_FUSSL</name>
<dbReference type="AlphaFoldDB" id="A0A9P9L870"/>
<feature type="non-terminal residue" evidence="1">
    <location>
        <position position="1"/>
    </location>
</feature>
<evidence type="ECO:0000313" key="1">
    <source>
        <dbReference type="EMBL" id="KAH7275629.1"/>
    </source>
</evidence>
<gene>
    <name evidence="1" type="ORF">B0J15DRAFT_519262</name>
</gene>
<dbReference type="EMBL" id="JAGTJS010000001">
    <property type="protein sequence ID" value="KAH7275629.1"/>
    <property type="molecule type" value="Genomic_DNA"/>
</dbReference>